<name>A0ABV0JJU6_9CYAN</name>
<dbReference type="EMBL" id="JAMPKK010000001">
    <property type="protein sequence ID" value="MEP0862986.1"/>
    <property type="molecule type" value="Genomic_DNA"/>
</dbReference>
<dbReference type="Pfam" id="PF25516">
    <property type="entry name" value="PTPase"/>
    <property type="match status" value="1"/>
</dbReference>
<dbReference type="PROSITE" id="PS51061">
    <property type="entry name" value="R3H"/>
    <property type="match status" value="1"/>
</dbReference>
<dbReference type="InterPro" id="IPR027417">
    <property type="entry name" value="P-loop_NTPase"/>
</dbReference>
<dbReference type="Pfam" id="PF01424">
    <property type="entry name" value="R3H"/>
    <property type="match status" value="1"/>
</dbReference>
<accession>A0ABV0JJU6</accession>
<proteinExistence type="predicted"/>
<dbReference type="PANTHER" id="PTHR20953">
    <property type="entry name" value="KINASE-RELATED"/>
    <property type="match status" value="1"/>
</dbReference>
<reference evidence="5 6" key="1">
    <citation type="submission" date="2022-04" db="EMBL/GenBank/DDBJ databases">
        <title>Positive selection, recombination, and allopatry shape intraspecific diversity of widespread and dominant cyanobacteria.</title>
        <authorList>
            <person name="Wei J."/>
            <person name="Shu W."/>
            <person name="Hu C."/>
        </authorList>
    </citation>
    <scope>NUCLEOTIDE SEQUENCE [LARGE SCALE GENOMIC DNA]</scope>
    <source>
        <strain evidence="5 6">GB2-A5</strain>
    </source>
</reference>
<dbReference type="InterPro" id="IPR036867">
    <property type="entry name" value="R3H_dom_sf"/>
</dbReference>
<dbReference type="CDD" id="cd02645">
    <property type="entry name" value="R3H_AAA"/>
    <property type="match status" value="1"/>
</dbReference>
<evidence type="ECO:0000256" key="3">
    <source>
        <dbReference type="SAM" id="MobiDB-lite"/>
    </source>
</evidence>
<comment type="caution">
    <text evidence="5">The sequence shown here is derived from an EMBL/GenBank/DDBJ whole genome shotgun (WGS) entry which is preliminary data.</text>
</comment>
<evidence type="ECO:0000256" key="1">
    <source>
        <dbReference type="ARBA" id="ARBA00022741"/>
    </source>
</evidence>
<feature type="domain" description="R3H" evidence="4">
    <location>
        <begin position="553"/>
        <end position="617"/>
    </location>
</feature>
<keyword evidence="6" id="KW-1185">Reference proteome</keyword>
<dbReference type="Gene3D" id="3.40.50.300">
    <property type="entry name" value="P-loop containing nucleotide triphosphate hydrolases"/>
    <property type="match status" value="1"/>
</dbReference>
<dbReference type="InterPro" id="IPR045735">
    <property type="entry name" value="Spore_III_AA_AAA+_ATPase"/>
</dbReference>
<evidence type="ECO:0000259" key="4">
    <source>
        <dbReference type="PROSITE" id="PS51061"/>
    </source>
</evidence>
<organism evidence="5 6">
    <name type="scientific">Funiculus sociatus GB2-A5</name>
    <dbReference type="NCBI Taxonomy" id="2933946"/>
    <lineage>
        <taxon>Bacteria</taxon>
        <taxon>Bacillati</taxon>
        <taxon>Cyanobacteriota</taxon>
        <taxon>Cyanophyceae</taxon>
        <taxon>Coleofasciculales</taxon>
        <taxon>Coleofasciculaceae</taxon>
        <taxon>Funiculus</taxon>
    </lineage>
</organism>
<dbReference type="Gene3D" id="3.30.1370.50">
    <property type="entry name" value="R3H-like domain"/>
    <property type="match status" value="1"/>
</dbReference>
<dbReference type="RefSeq" id="WP_190424348.1">
    <property type="nucleotide sequence ID" value="NZ_JAMPKK010000001.1"/>
</dbReference>
<keyword evidence="2" id="KW-0067">ATP-binding</keyword>
<dbReference type="InterPro" id="IPR001374">
    <property type="entry name" value="R3H_dom"/>
</dbReference>
<evidence type="ECO:0000256" key="2">
    <source>
        <dbReference type="ARBA" id="ARBA00022840"/>
    </source>
</evidence>
<evidence type="ECO:0000313" key="6">
    <source>
        <dbReference type="Proteomes" id="UP001442494"/>
    </source>
</evidence>
<evidence type="ECO:0000313" key="5">
    <source>
        <dbReference type="EMBL" id="MEP0862986.1"/>
    </source>
</evidence>
<dbReference type="SUPFAM" id="SSF52540">
    <property type="entry name" value="P-loop containing nucleoside triphosphate hydrolases"/>
    <property type="match status" value="1"/>
</dbReference>
<dbReference type="Pfam" id="PF19568">
    <property type="entry name" value="Spore_III_AA"/>
    <property type="match status" value="1"/>
</dbReference>
<feature type="compositionally biased region" description="Polar residues" evidence="3">
    <location>
        <begin position="390"/>
        <end position="402"/>
    </location>
</feature>
<dbReference type="InterPro" id="IPR058670">
    <property type="entry name" value="PTPase_dom"/>
</dbReference>
<dbReference type="InterPro" id="IPR034081">
    <property type="entry name" value="R3H_AAA"/>
</dbReference>
<dbReference type="SMART" id="SM00393">
    <property type="entry name" value="R3H"/>
    <property type="match status" value="1"/>
</dbReference>
<dbReference type="PANTHER" id="PTHR20953:SF3">
    <property type="entry name" value="P-LOOP CONTAINING NUCLEOSIDE TRIPHOSPHATE HYDROLASES SUPERFAMILY PROTEIN"/>
    <property type="match status" value="1"/>
</dbReference>
<protein>
    <submittedName>
        <fullName evidence="5">AAA family ATPase</fullName>
    </submittedName>
</protein>
<sequence>MQITDDLQKLLDVLPSEIRQPLEQHPDKDRLVEVVMDLGRLPEARFATQAEYLSQIPVSREQLNYCIERVGHFGGDNRAGLERTLHRISAIRNRSGEIIGLTLRVGRAVFGTIGMIRDLVETGQSILMLGRPGVGKTTALREIARVLADELQKRVVIIDTSNEIAGDGDVPHPAIGRARRMQVARPELQHQVMIEAVENHMPEVIVIDEIGTELEAMAARTIAERGVQLVGTAHGNRIENLIKNPTLSDLVGGIQAVTLGDEEARRRGSQKTVLERKAPPTFEIAVEMLERQRWVVHEQVADMVDNLLRGRQPNPQVRTITDAGEVTITRELPQAPTPMRSPSTGGGYAASLDTPGRPTGWRTSGQMMPLPSQPRSLRGQDLRVTSTALNSPRTLPFGSSSGIRDVTNAGDLSELGPRSLSNDFEQMLDQSWHQSELLSDGSFAGPNGEDLPLQVYPYGISSQQLDQVIRVLNLPVVLTKDMDSADAVLALRSHVKNHSKLRHIAKARHVPIHAIKANTVSQITRALRRLLDMDDPSNPDVAELSLFTTTGNEDEIEALEEARLAVEQIVIPKGQPVELLPRSAKVRKMQHELVEHYRLKSDSFGEEPNRRLRIYPA</sequence>
<feature type="region of interest" description="Disordered" evidence="3">
    <location>
        <begin position="390"/>
        <end position="410"/>
    </location>
</feature>
<gene>
    <name evidence="5" type="ORF">NDI37_00685</name>
</gene>
<dbReference type="Proteomes" id="UP001442494">
    <property type="component" value="Unassembled WGS sequence"/>
</dbReference>
<keyword evidence="1" id="KW-0547">Nucleotide-binding</keyword>
<dbReference type="SUPFAM" id="SSF82708">
    <property type="entry name" value="R3H domain"/>
    <property type="match status" value="1"/>
</dbReference>
<dbReference type="InterPro" id="IPR003593">
    <property type="entry name" value="AAA+_ATPase"/>
</dbReference>
<dbReference type="SMART" id="SM00382">
    <property type="entry name" value="AAA"/>
    <property type="match status" value="1"/>
</dbReference>
<dbReference type="CDD" id="cd00009">
    <property type="entry name" value="AAA"/>
    <property type="match status" value="1"/>
</dbReference>